<dbReference type="InterPro" id="IPR012902">
    <property type="entry name" value="N_methyl_site"/>
</dbReference>
<dbReference type="Proteomes" id="UP000228528">
    <property type="component" value="Unassembled WGS sequence"/>
</dbReference>
<dbReference type="NCBIfam" id="TIGR02532">
    <property type="entry name" value="IV_pilin_GFxxxE"/>
    <property type="match status" value="1"/>
</dbReference>
<dbReference type="SUPFAM" id="SSF54523">
    <property type="entry name" value="Pili subunits"/>
    <property type="match status" value="1"/>
</dbReference>
<reference evidence="3" key="1">
    <citation type="submission" date="2017-09" db="EMBL/GenBank/DDBJ databases">
        <title>Depth-based differentiation of microbial function through sediment-hosted aquifers and enrichment of novel symbionts in the deep terrestrial subsurface.</title>
        <authorList>
            <person name="Probst A.J."/>
            <person name="Ladd B."/>
            <person name="Jarett J.K."/>
            <person name="Geller-Mcgrath D.E."/>
            <person name="Sieber C.M.K."/>
            <person name="Emerson J.B."/>
            <person name="Anantharaman K."/>
            <person name="Thomas B.C."/>
            <person name="Malmstrom R."/>
            <person name="Stieglmeier M."/>
            <person name="Klingl A."/>
            <person name="Woyke T."/>
            <person name="Ryan C.M."/>
            <person name="Banfield J.F."/>
        </authorList>
    </citation>
    <scope>NUCLEOTIDE SEQUENCE [LARGE SCALE GENOMIC DNA]</scope>
</reference>
<evidence type="ECO:0000256" key="1">
    <source>
        <dbReference type="SAM" id="Phobius"/>
    </source>
</evidence>
<protein>
    <recommendedName>
        <fullName evidence="4">Type II secretion system protein GspH</fullName>
    </recommendedName>
</protein>
<dbReference type="Pfam" id="PF07963">
    <property type="entry name" value="N_methyl"/>
    <property type="match status" value="1"/>
</dbReference>
<name>A0A2M6NZG5_9BACT</name>
<comment type="caution">
    <text evidence="2">The sequence shown here is derived from an EMBL/GenBank/DDBJ whole genome shotgun (WGS) entry which is preliminary data.</text>
</comment>
<evidence type="ECO:0008006" key="4">
    <source>
        <dbReference type="Google" id="ProtNLM"/>
    </source>
</evidence>
<sequence>MEDNKKQFGFTLVEILLVLAIFAIILSSAVSLTTRQVFDADLSAKSAAVADLIERARNNSATGYRGDVWRIKVLDADPLCVNGGDCILLFKGRDFSGR</sequence>
<feature type="non-terminal residue" evidence="2">
    <location>
        <position position="98"/>
    </location>
</feature>
<dbReference type="InterPro" id="IPR045584">
    <property type="entry name" value="Pilin-like"/>
</dbReference>
<evidence type="ECO:0000313" key="3">
    <source>
        <dbReference type="Proteomes" id="UP000228528"/>
    </source>
</evidence>
<feature type="transmembrane region" description="Helical" evidence="1">
    <location>
        <begin position="12"/>
        <end position="32"/>
    </location>
</feature>
<dbReference type="AlphaFoldDB" id="A0A2M6NZG5"/>
<dbReference type="EMBL" id="PFBW01000239">
    <property type="protein sequence ID" value="PIR76828.1"/>
    <property type="molecule type" value="Genomic_DNA"/>
</dbReference>
<keyword evidence="1" id="KW-0812">Transmembrane</keyword>
<keyword evidence="1" id="KW-1133">Transmembrane helix</keyword>
<evidence type="ECO:0000313" key="2">
    <source>
        <dbReference type="EMBL" id="PIR76828.1"/>
    </source>
</evidence>
<organism evidence="2 3">
    <name type="scientific">Candidatus Magasanikbacteria bacterium CG10_big_fil_rev_8_21_14_0_10_38_6</name>
    <dbReference type="NCBI Taxonomy" id="1974647"/>
    <lineage>
        <taxon>Bacteria</taxon>
        <taxon>Candidatus Magasanikiibacteriota</taxon>
    </lineage>
</organism>
<proteinExistence type="predicted"/>
<accession>A0A2M6NZG5</accession>
<keyword evidence="1" id="KW-0472">Membrane</keyword>
<gene>
    <name evidence="2" type="ORF">COU30_05755</name>
</gene>